<evidence type="ECO:0000313" key="2">
    <source>
        <dbReference type="EMBL" id="EGT60493.1"/>
    </source>
</evidence>
<dbReference type="Gene3D" id="3.10.100.10">
    <property type="entry name" value="Mannose-Binding Protein A, subunit A"/>
    <property type="match status" value="1"/>
</dbReference>
<evidence type="ECO:0000313" key="3">
    <source>
        <dbReference type="Proteomes" id="UP000008068"/>
    </source>
</evidence>
<dbReference type="InterPro" id="IPR001304">
    <property type="entry name" value="C-type_lectin-like"/>
</dbReference>
<dbReference type="CDD" id="cd00037">
    <property type="entry name" value="CLECT"/>
    <property type="match status" value="1"/>
</dbReference>
<dbReference type="EMBL" id="GL379885">
    <property type="protein sequence ID" value="EGT60493.1"/>
    <property type="molecule type" value="Genomic_DNA"/>
</dbReference>
<dbReference type="InterPro" id="IPR016186">
    <property type="entry name" value="C-type_lectin-like/link_sf"/>
</dbReference>
<dbReference type="SUPFAM" id="SSF56436">
    <property type="entry name" value="C-type lectin-like"/>
    <property type="match status" value="1"/>
</dbReference>
<sequence>MKTDPTTTPTTTVPTTTTTVVDTTTTVKRYITFRRTSVGARLTDCAAACPDGWKYWNSKCYKKFNEWGTYYDATLSCSTIGAQLVSISSESENGALWRAFDSNVLVDESEVSWIGLKYVSGNWMNTDGYISGYFNWAPTQPAMGSGQCVQMITDSLKNATYLWQRGGWKTFDCTSVSASYICEMDANI</sequence>
<accession>G0NHH3</accession>
<dbReference type="HOGENOM" id="CLU_116887_0_0_1"/>
<dbReference type="Proteomes" id="UP000008068">
    <property type="component" value="Unassembled WGS sequence"/>
</dbReference>
<dbReference type="eggNOG" id="KOG4297">
    <property type="taxonomic scope" value="Eukaryota"/>
</dbReference>
<dbReference type="InterPro" id="IPR016187">
    <property type="entry name" value="CTDL_fold"/>
</dbReference>
<dbReference type="PROSITE" id="PS50041">
    <property type="entry name" value="C_TYPE_LECTIN_2"/>
    <property type="match status" value="1"/>
</dbReference>
<dbReference type="PANTHER" id="PTHR22803">
    <property type="entry name" value="MANNOSE, PHOSPHOLIPASE, LECTIN RECEPTOR RELATED"/>
    <property type="match status" value="1"/>
</dbReference>
<protein>
    <recommendedName>
        <fullName evidence="1">C-type lectin domain-containing protein</fullName>
    </recommendedName>
</protein>
<dbReference type="Pfam" id="PF00059">
    <property type="entry name" value="Lectin_C"/>
    <property type="match status" value="1"/>
</dbReference>
<feature type="domain" description="C-type lectin" evidence="1">
    <location>
        <begin position="56"/>
        <end position="173"/>
    </location>
</feature>
<dbReference type="AlphaFoldDB" id="G0NHH3"/>
<keyword evidence="3" id="KW-1185">Reference proteome</keyword>
<proteinExistence type="predicted"/>
<dbReference type="OrthoDB" id="5877620at2759"/>
<dbReference type="InterPro" id="IPR050111">
    <property type="entry name" value="C-type_lectin/snaclec_domain"/>
</dbReference>
<reference evidence="3" key="1">
    <citation type="submission" date="2011-07" db="EMBL/GenBank/DDBJ databases">
        <authorList>
            <consortium name="Caenorhabditis brenneri Sequencing and Analysis Consortium"/>
            <person name="Wilson R.K."/>
        </authorList>
    </citation>
    <scope>NUCLEOTIDE SEQUENCE [LARGE SCALE GENOMIC DNA]</scope>
    <source>
        <strain evidence="3">PB2801</strain>
    </source>
</reference>
<dbReference type="InParanoid" id="G0NHH3"/>
<dbReference type="OMA" id="ICEMDAN"/>
<organism evidence="3">
    <name type="scientific">Caenorhabditis brenneri</name>
    <name type="common">Nematode worm</name>
    <dbReference type="NCBI Taxonomy" id="135651"/>
    <lineage>
        <taxon>Eukaryota</taxon>
        <taxon>Metazoa</taxon>
        <taxon>Ecdysozoa</taxon>
        <taxon>Nematoda</taxon>
        <taxon>Chromadorea</taxon>
        <taxon>Rhabditida</taxon>
        <taxon>Rhabditina</taxon>
        <taxon>Rhabditomorpha</taxon>
        <taxon>Rhabditoidea</taxon>
        <taxon>Rhabditidae</taxon>
        <taxon>Peloderinae</taxon>
        <taxon>Caenorhabditis</taxon>
    </lineage>
</organism>
<dbReference type="SMART" id="SM00034">
    <property type="entry name" value="CLECT"/>
    <property type="match status" value="1"/>
</dbReference>
<dbReference type="STRING" id="135651.G0NHH3"/>
<evidence type="ECO:0000259" key="1">
    <source>
        <dbReference type="PROSITE" id="PS50041"/>
    </source>
</evidence>
<gene>
    <name evidence="2" type="ORF">CAEBREN_24453</name>
</gene>
<name>G0NHH3_CAEBE</name>